<evidence type="ECO:0000313" key="14">
    <source>
        <dbReference type="EMBL" id="NML95035.1"/>
    </source>
</evidence>
<keyword evidence="10 14" id="KW-0503">Monooxygenase</keyword>
<evidence type="ECO:0000256" key="7">
    <source>
        <dbReference type="ARBA" id="ARBA00022989"/>
    </source>
</evidence>
<feature type="transmembrane region" description="Helical" evidence="12">
    <location>
        <begin position="312"/>
        <end position="331"/>
    </location>
</feature>
<evidence type="ECO:0000256" key="12">
    <source>
        <dbReference type="SAM" id="Phobius"/>
    </source>
</evidence>
<keyword evidence="8" id="KW-0560">Oxidoreductase</keyword>
<organism evidence="14 15">
    <name type="scientific">Novosphingobium olei</name>
    <dbReference type="NCBI Taxonomy" id="2728851"/>
    <lineage>
        <taxon>Bacteria</taxon>
        <taxon>Pseudomonadati</taxon>
        <taxon>Pseudomonadota</taxon>
        <taxon>Alphaproteobacteria</taxon>
        <taxon>Sphingomonadales</taxon>
        <taxon>Sphingomonadaceae</taxon>
        <taxon>Novosphingobium</taxon>
    </lineage>
</organism>
<keyword evidence="15" id="KW-1185">Reference proteome</keyword>
<sequence>MDGLRYFLIPVMTLAGVIGFMLGGSYVWLGAATFPVLMTLDILLPADHKMRAQGTALLGDFAMYLQLPCMILLVWAFARSVATAINPITGADNSSWQLAGSLLSLGWLSAVPTLPVAHELMHRRHWFPRYVAKCLSAFYGDPNRDIAHIVTHHVHLDTAKDSDTPRRGQTIYSFVFQATWGSYKDTWEKSAEILRKLGHASLGWRNPVWLMPLLSGSIIVFVGLTAGLGATLTAVAAMVMAKMFVEGFNYFQHYGLIRVEGAPIELHHAWNHLGAIVRPIGAEITNHINHHLDGHIPFYALKPEPQAPQMPSLFLCFATGLIPPVWFRFIAQPRLKDWDERFATPGERKLADEANAHAGWPRWLASAR</sequence>
<feature type="domain" description="Fatty acid desaturase" evidence="13">
    <location>
        <begin position="95"/>
        <end position="302"/>
    </location>
</feature>
<dbReference type="GO" id="GO:0004497">
    <property type="term" value="F:monooxygenase activity"/>
    <property type="evidence" value="ECO:0007669"/>
    <property type="project" value="UniProtKB-KW"/>
</dbReference>
<name>A0A7Y0BRL8_9SPHN</name>
<dbReference type="InterPro" id="IPR033885">
    <property type="entry name" value="AlkB/XylM"/>
</dbReference>
<dbReference type="PANTHER" id="PTHR38674:SF1">
    <property type="entry name" value="ALKANE 1-MONOOXYGENASE 1"/>
    <property type="match status" value="1"/>
</dbReference>
<evidence type="ECO:0000256" key="11">
    <source>
        <dbReference type="ARBA" id="ARBA00023136"/>
    </source>
</evidence>
<evidence type="ECO:0000256" key="1">
    <source>
        <dbReference type="ARBA" id="ARBA00004429"/>
    </source>
</evidence>
<keyword evidence="3" id="KW-1003">Cell membrane</keyword>
<dbReference type="Pfam" id="PF00487">
    <property type="entry name" value="FA_desaturase"/>
    <property type="match status" value="1"/>
</dbReference>
<reference evidence="14 15" key="1">
    <citation type="submission" date="2020-04" db="EMBL/GenBank/DDBJ databases">
        <title>Novosphingobium sp. TW-4 isolated from soil.</title>
        <authorList>
            <person name="Dahal R.H."/>
            <person name="Chaudhary D.K."/>
        </authorList>
    </citation>
    <scope>NUCLEOTIDE SEQUENCE [LARGE SCALE GENOMIC DNA]</scope>
    <source>
        <strain evidence="14 15">TW-4</strain>
    </source>
</reference>
<evidence type="ECO:0000256" key="4">
    <source>
        <dbReference type="ARBA" id="ARBA00022519"/>
    </source>
</evidence>
<feature type="transmembrane region" description="Helical" evidence="12">
    <location>
        <begin position="213"/>
        <end position="241"/>
    </location>
</feature>
<evidence type="ECO:0000256" key="8">
    <source>
        <dbReference type="ARBA" id="ARBA00023002"/>
    </source>
</evidence>
<dbReference type="GO" id="GO:0006629">
    <property type="term" value="P:lipid metabolic process"/>
    <property type="evidence" value="ECO:0007669"/>
    <property type="project" value="InterPro"/>
</dbReference>
<dbReference type="InterPro" id="IPR005804">
    <property type="entry name" value="FA_desaturase_dom"/>
</dbReference>
<dbReference type="Proteomes" id="UP000583556">
    <property type="component" value="Unassembled WGS sequence"/>
</dbReference>
<gene>
    <name evidence="14" type="ORF">HHL27_15285</name>
</gene>
<protein>
    <submittedName>
        <fullName evidence="14">Alkane 1-monooxygenase</fullName>
    </submittedName>
</protein>
<evidence type="ECO:0000256" key="2">
    <source>
        <dbReference type="ARBA" id="ARBA00010823"/>
    </source>
</evidence>
<feature type="transmembrane region" description="Helical" evidence="12">
    <location>
        <begin position="57"/>
        <end position="78"/>
    </location>
</feature>
<dbReference type="PANTHER" id="PTHR38674">
    <property type="entry name" value="ALKANE 1-MONOOXYGENASE 1"/>
    <property type="match status" value="1"/>
</dbReference>
<evidence type="ECO:0000313" key="15">
    <source>
        <dbReference type="Proteomes" id="UP000583556"/>
    </source>
</evidence>
<comment type="subcellular location">
    <subcellularLocation>
        <location evidence="1">Cell inner membrane</location>
        <topology evidence="1">Multi-pass membrane protein</topology>
    </subcellularLocation>
</comment>
<dbReference type="AlphaFoldDB" id="A0A7Y0BRL8"/>
<comment type="caution">
    <text evidence="14">The sequence shown here is derived from an EMBL/GenBank/DDBJ whole genome shotgun (WGS) entry which is preliminary data.</text>
</comment>
<evidence type="ECO:0000256" key="10">
    <source>
        <dbReference type="ARBA" id="ARBA00023033"/>
    </source>
</evidence>
<keyword evidence="11 12" id="KW-0472">Membrane</keyword>
<evidence type="ECO:0000256" key="3">
    <source>
        <dbReference type="ARBA" id="ARBA00022475"/>
    </source>
</evidence>
<evidence type="ECO:0000256" key="5">
    <source>
        <dbReference type="ARBA" id="ARBA00022692"/>
    </source>
</evidence>
<dbReference type="EMBL" id="JABBGM010000007">
    <property type="protein sequence ID" value="NML95035.1"/>
    <property type="molecule type" value="Genomic_DNA"/>
</dbReference>
<keyword evidence="4" id="KW-0997">Cell inner membrane</keyword>
<keyword evidence="9" id="KW-0408">Iron</keyword>
<proteinExistence type="inferred from homology"/>
<accession>A0A7Y0BRL8</accession>
<keyword evidence="7 12" id="KW-1133">Transmembrane helix</keyword>
<evidence type="ECO:0000256" key="6">
    <source>
        <dbReference type="ARBA" id="ARBA00022723"/>
    </source>
</evidence>
<comment type="similarity">
    <text evidence="2">Belongs to the fatty acid desaturase type 1 family. AlkB subfamily.</text>
</comment>
<dbReference type="CDD" id="cd03512">
    <property type="entry name" value="Alkane-hydroxylase"/>
    <property type="match status" value="1"/>
</dbReference>
<feature type="transmembrane region" description="Helical" evidence="12">
    <location>
        <begin position="6"/>
        <end position="37"/>
    </location>
</feature>
<dbReference type="RefSeq" id="WP_169494272.1">
    <property type="nucleotide sequence ID" value="NZ_JABBGM010000007.1"/>
</dbReference>
<dbReference type="GO" id="GO:0005886">
    <property type="term" value="C:plasma membrane"/>
    <property type="evidence" value="ECO:0007669"/>
    <property type="project" value="UniProtKB-SubCell"/>
</dbReference>
<keyword evidence="5 12" id="KW-0812">Transmembrane</keyword>
<evidence type="ECO:0000256" key="9">
    <source>
        <dbReference type="ARBA" id="ARBA00023004"/>
    </source>
</evidence>
<keyword evidence="6" id="KW-0479">Metal-binding</keyword>
<dbReference type="GO" id="GO:0046872">
    <property type="term" value="F:metal ion binding"/>
    <property type="evidence" value="ECO:0007669"/>
    <property type="project" value="UniProtKB-KW"/>
</dbReference>
<evidence type="ECO:0000259" key="13">
    <source>
        <dbReference type="Pfam" id="PF00487"/>
    </source>
</evidence>